<proteinExistence type="predicted"/>
<gene>
    <name evidence="1" type="ORF">DB30_07687</name>
</gene>
<comment type="caution">
    <text evidence="1">The sequence shown here is derived from an EMBL/GenBank/DDBJ whole genome shotgun (WGS) entry which is preliminary data.</text>
</comment>
<name>A0A0C2DG62_9BACT</name>
<dbReference type="Proteomes" id="UP000031599">
    <property type="component" value="Unassembled WGS sequence"/>
</dbReference>
<protein>
    <submittedName>
        <fullName evidence="1">Uncharacterized protein</fullName>
    </submittedName>
</protein>
<organism evidence="1 2">
    <name type="scientific">Enhygromyxa salina</name>
    <dbReference type="NCBI Taxonomy" id="215803"/>
    <lineage>
        <taxon>Bacteria</taxon>
        <taxon>Pseudomonadati</taxon>
        <taxon>Myxococcota</taxon>
        <taxon>Polyangia</taxon>
        <taxon>Nannocystales</taxon>
        <taxon>Nannocystaceae</taxon>
        <taxon>Enhygromyxa</taxon>
    </lineage>
</organism>
<dbReference type="AlphaFoldDB" id="A0A0C2DG62"/>
<evidence type="ECO:0000313" key="2">
    <source>
        <dbReference type="Proteomes" id="UP000031599"/>
    </source>
</evidence>
<reference evidence="1 2" key="1">
    <citation type="submission" date="2014-12" db="EMBL/GenBank/DDBJ databases">
        <title>Genome assembly of Enhygromyxa salina DSM 15201.</title>
        <authorList>
            <person name="Sharma G."/>
            <person name="Subramanian S."/>
        </authorList>
    </citation>
    <scope>NUCLEOTIDE SEQUENCE [LARGE SCALE GENOMIC DNA]</scope>
    <source>
        <strain evidence="1 2">DSM 15201</strain>
    </source>
</reference>
<dbReference type="EMBL" id="JMCC02000009">
    <property type="protein sequence ID" value="KIG18672.1"/>
    <property type="molecule type" value="Genomic_DNA"/>
</dbReference>
<evidence type="ECO:0000313" key="1">
    <source>
        <dbReference type="EMBL" id="KIG18672.1"/>
    </source>
</evidence>
<accession>A0A0C2DG62</accession>
<dbReference type="RefSeq" id="WP_052546718.1">
    <property type="nucleotide sequence ID" value="NZ_JMCC02000009.1"/>
</dbReference>
<sequence length="210" mass="24404">MDQSPPWEHFDQWRHARADLLDLLEEAVRVRDGVIDDLTHPYDDALSQGVAFYVRWRGTLRDLSRTHEYIDEVHFQRGVFAVHGLPIRLYRADADTDPPARVLDVSSQERAVQQMLFALEYLKEDKIESDLPDARLRIRTIPDEDNRIAEFVFEELDSFGEMIWKWSIRAENVPVILANAATHIREPVRQETPKVGLRLVDDESAADDED</sequence>